<dbReference type="AlphaFoldDB" id="M7P903"/>
<organism evidence="5 6">
    <name type="scientific">Bhargavaea cecembensis DSE10</name>
    <dbReference type="NCBI Taxonomy" id="1235279"/>
    <lineage>
        <taxon>Bacteria</taxon>
        <taxon>Bacillati</taxon>
        <taxon>Bacillota</taxon>
        <taxon>Bacilli</taxon>
        <taxon>Bacillales</taxon>
        <taxon>Caryophanaceae</taxon>
        <taxon>Bhargavaea</taxon>
    </lineage>
</organism>
<dbReference type="EC" id="4.3.2.3" evidence="5"/>
<keyword evidence="2" id="KW-0479">Metal-binding</keyword>
<dbReference type="PANTHER" id="PTHR42796">
    <property type="entry name" value="FUMARYLACETOACETATE HYDROLASE DOMAIN-CONTAINING PROTEIN 2A-RELATED"/>
    <property type="match status" value="1"/>
</dbReference>
<dbReference type="OrthoDB" id="9805307at2"/>
<dbReference type="PATRIC" id="fig|1235279.3.peg.1120"/>
<dbReference type="RefSeq" id="WP_008298078.1">
    <property type="nucleotide sequence ID" value="NZ_AOFT01000004.1"/>
</dbReference>
<protein>
    <submittedName>
        <fullName evidence="5">Ureidoglycolate lyase</fullName>
        <ecNumber evidence="5">4.3.2.3</ecNumber>
    </submittedName>
</protein>
<keyword evidence="5" id="KW-0456">Lyase</keyword>
<dbReference type="InterPro" id="IPR051121">
    <property type="entry name" value="FAH"/>
</dbReference>
<dbReference type="PANTHER" id="PTHR42796:SF4">
    <property type="entry name" value="FUMARYLACETOACETATE HYDROLASE DOMAIN-CONTAINING PROTEIN 2A"/>
    <property type="match status" value="1"/>
</dbReference>
<reference evidence="5 6" key="1">
    <citation type="journal article" date="2013" name="Genome Announc.">
        <title>Draft Genome Sequence of Bhargavaea cecembensis Strain DSE10T, Isolated from a Deep-Sea Sediment Sample Collected at a Depth of 5,904 m from the Chagos-Laccadive Ridge System in the Indian Ocean.</title>
        <authorList>
            <person name="Shivaji S."/>
            <person name="Ara S."/>
            <person name="Begum Z."/>
            <person name="Ruth M."/>
            <person name="Singh A."/>
            <person name="Kumar Pinnaka A."/>
        </authorList>
    </citation>
    <scope>NUCLEOTIDE SEQUENCE [LARGE SCALE GENOMIC DNA]</scope>
    <source>
        <strain evidence="5 6">DSE10</strain>
    </source>
</reference>
<evidence type="ECO:0000313" key="5">
    <source>
        <dbReference type="EMBL" id="EMR06984.1"/>
    </source>
</evidence>
<name>M7P903_9BACL</name>
<evidence type="ECO:0000313" key="6">
    <source>
        <dbReference type="Proteomes" id="UP000011919"/>
    </source>
</evidence>
<dbReference type="STRING" id="1235279.C772_01120"/>
<dbReference type="GO" id="GO:0046872">
    <property type="term" value="F:metal ion binding"/>
    <property type="evidence" value="ECO:0007669"/>
    <property type="project" value="UniProtKB-KW"/>
</dbReference>
<dbReference type="Pfam" id="PF10370">
    <property type="entry name" value="Rv2993c-like_N"/>
    <property type="match status" value="1"/>
</dbReference>
<evidence type="ECO:0000259" key="3">
    <source>
        <dbReference type="Pfam" id="PF01557"/>
    </source>
</evidence>
<dbReference type="EMBL" id="AOFT01000004">
    <property type="protein sequence ID" value="EMR06984.1"/>
    <property type="molecule type" value="Genomic_DNA"/>
</dbReference>
<evidence type="ECO:0000259" key="4">
    <source>
        <dbReference type="Pfam" id="PF10370"/>
    </source>
</evidence>
<feature type="domain" description="Rv2993c-like N-terminal" evidence="4">
    <location>
        <begin position="5"/>
        <end position="59"/>
    </location>
</feature>
<gene>
    <name evidence="5" type="ORF">C772_01120</name>
</gene>
<feature type="domain" description="Fumarylacetoacetase-like C-terminal" evidence="3">
    <location>
        <begin position="65"/>
        <end position="308"/>
    </location>
</feature>
<dbReference type="Gene3D" id="3.90.850.10">
    <property type="entry name" value="Fumarylacetoacetase-like, C-terminal domain"/>
    <property type="match status" value="1"/>
</dbReference>
<dbReference type="Pfam" id="PF01557">
    <property type="entry name" value="FAA_hydrolase"/>
    <property type="match status" value="1"/>
</dbReference>
<evidence type="ECO:0000256" key="1">
    <source>
        <dbReference type="ARBA" id="ARBA00010211"/>
    </source>
</evidence>
<comment type="similarity">
    <text evidence="1">Belongs to the FAH family.</text>
</comment>
<dbReference type="InterPro" id="IPR018833">
    <property type="entry name" value="Rv2993c-like_N"/>
</dbReference>
<sequence>MSVQIVRYEQGEKVRWGVLREEAITPLKTEASNAVQLLEEGLREDGAQVAVKEVKLLSPVVAPQQIICQGVNYGEHRAETGMAPKRPAFNMIFTKAESSICGPEDAILRPGHVRLLDYEIELGLVLAREVTAETVITEENLHEYIAGLVVTNDVSARDVQLTQLQWHKGKSYRTFCPAGPYFTVLTREEFGRLDDLRLTLKVNGGVRQQALVSQMLYKPLETLQELAQVMDLKPGALLMTGTPGGVAMNLKPGELATMTSLTASAEEKQQVIDGQLRQDRYLNDGDVIEATIATDDGAIDLGTQRNVVRSLVEVR</sequence>
<keyword evidence="6" id="KW-1185">Reference proteome</keyword>
<dbReference type="GO" id="GO:0050385">
    <property type="term" value="F:ureidoglycolate lyase activity"/>
    <property type="evidence" value="ECO:0007669"/>
    <property type="project" value="UniProtKB-EC"/>
</dbReference>
<dbReference type="eggNOG" id="COG0179">
    <property type="taxonomic scope" value="Bacteria"/>
</dbReference>
<comment type="caution">
    <text evidence="5">The sequence shown here is derived from an EMBL/GenBank/DDBJ whole genome shotgun (WGS) entry which is preliminary data.</text>
</comment>
<dbReference type="InterPro" id="IPR011234">
    <property type="entry name" value="Fumarylacetoacetase-like_C"/>
</dbReference>
<accession>M7P903</accession>
<dbReference type="GO" id="GO:0044281">
    <property type="term" value="P:small molecule metabolic process"/>
    <property type="evidence" value="ECO:0007669"/>
    <property type="project" value="UniProtKB-ARBA"/>
</dbReference>
<proteinExistence type="inferred from homology"/>
<dbReference type="Proteomes" id="UP000011919">
    <property type="component" value="Unassembled WGS sequence"/>
</dbReference>
<evidence type="ECO:0000256" key="2">
    <source>
        <dbReference type="ARBA" id="ARBA00022723"/>
    </source>
</evidence>
<dbReference type="SUPFAM" id="SSF56529">
    <property type="entry name" value="FAH"/>
    <property type="match status" value="1"/>
</dbReference>
<dbReference type="InterPro" id="IPR036663">
    <property type="entry name" value="Fumarylacetoacetase_C_sf"/>
</dbReference>